<comment type="caution">
    <text evidence="1">The sequence shown here is derived from an EMBL/GenBank/DDBJ whole genome shotgun (WGS) entry which is preliminary data.</text>
</comment>
<dbReference type="SUPFAM" id="SSF52047">
    <property type="entry name" value="RNI-like"/>
    <property type="match status" value="1"/>
</dbReference>
<proteinExistence type="predicted"/>
<protein>
    <submittedName>
        <fullName evidence="1">Uncharacterized protein</fullName>
    </submittedName>
</protein>
<dbReference type="AlphaFoldDB" id="A0A9P6K1C0"/>
<gene>
    <name evidence="1" type="ORF">EC957_002727</name>
</gene>
<name>A0A9P6K1C0_9FUNG</name>
<reference evidence="1" key="1">
    <citation type="journal article" date="2020" name="Fungal Divers.">
        <title>Resolving the Mortierellaceae phylogeny through synthesis of multi-gene phylogenetics and phylogenomics.</title>
        <authorList>
            <person name="Vandepol N."/>
            <person name="Liber J."/>
            <person name="Desiro A."/>
            <person name="Na H."/>
            <person name="Kennedy M."/>
            <person name="Barry K."/>
            <person name="Grigoriev I.V."/>
            <person name="Miller A.N."/>
            <person name="O'Donnell K."/>
            <person name="Stajich J.E."/>
            <person name="Bonito G."/>
        </authorList>
    </citation>
    <scope>NUCLEOTIDE SEQUENCE</scope>
    <source>
        <strain evidence="1">NRRL 2591</strain>
    </source>
</reference>
<evidence type="ECO:0000313" key="1">
    <source>
        <dbReference type="EMBL" id="KAF9541708.1"/>
    </source>
</evidence>
<keyword evidence="2" id="KW-1185">Reference proteome</keyword>
<evidence type="ECO:0000313" key="2">
    <source>
        <dbReference type="Proteomes" id="UP000723463"/>
    </source>
</evidence>
<dbReference type="EMBL" id="JAAAXW010000158">
    <property type="protein sequence ID" value="KAF9541708.1"/>
    <property type="molecule type" value="Genomic_DNA"/>
</dbReference>
<sequence>MSRAPQQLPQQQLQVVRLLGTDETRKVPIHKNLIQGWEHVVYWDDIREQFSHIKVAIIAGAGLDFQRDSRGQIMEPQQIKAQYPSEIIVQLDKINEDRLDVQTVQTVQSSIRALFDIPNHPIPRMFIIVPDLKSKLNPTTLLYRSYRLFFLCECGDSVAATSSTIDGGISHHMHFAHHEGYQIRTPGVFIRRYGKHVVRLLDAVQVLATIGGSVSKLPSDMKKDLNAIDDKCLLRIKEISNHLQQVLKSTDDKVDAKYSQVLDGLELRAVVSFLVRKDESQTLGNLHRIVTPDYKTRWVCDQHVQENARVGDIEELRRTAQTFKGTLDEKRGLVTVRLSSDNAVDFFKLIGKDSPIQELDITLDFGPTTEQIRTLRQHMKLSHVSSLTFNIDIPNGHYVFLGVIRKVAGVAQLLKLLELEKVGKPGSFRNLSIKGVSDFLEAYEYKTCLAHSLTLDRVSFRWENEKSRQRLLQLLGKAPDLSCLQLCSTTLVQGYDMASELAKTSHQLKTIKISVQHGGRFEFGLKAGSIDIIAATIHASELGVVDAWSDRIGRLTVMAVDGDWFWPALEKIISQSWCLNRLDLHCTVDRFCSIFKRVKDAVSTQSSLETLCLYHGDSELFIADINNSTSTTTIRMSPGEERRLGFWKTFSLFGFVPSYDASPSQLTDEESKAIQDHFSQPSGPIRLKELNLDVSKLTCLGLMSLGGFLEQYNTVCVRLSGSWSRNCNEYIISILGARISGFDMVVHLSGTNSLEKEAPALLDTLQLVKKTVSIPGARLRFMTNSGNTIEIPDVRNHETGYFNIVQEDELFDFALTRYFKQLPPKLLCNNRFSDADAVILQDLINRNPSRLRYISIPIHDLSPQVLRDLEGSIGKLSEGAKLKIHWNGSGLLDNTKLQACLHFISKVANRTCELDIENITNLSDCNSGRISDAPPIWSVLQSVSLRHIQTTEWFSTWMQWMVASKKLHSVDFISLLNIDPVQWNDILKDMPFHTLKSIRIKSSRLPADLLKVIIDRIPQVGGDLKTLDVECHEKPKRTWYRKKKKPASRIPFELGVLSKAPNCVVTVVYNWKK</sequence>
<organism evidence="1 2">
    <name type="scientific">Mortierella hygrophila</name>
    <dbReference type="NCBI Taxonomy" id="979708"/>
    <lineage>
        <taxon>Eukaryota</taxon>
        <taxon>Fungi</taxon>
        <taxon>Fungi incertae sedis</taxon>
        <taxon>Mucoromycota</taxon>
        <taxon>Mortierellomycotina</taxon>
        <taxon>Mortierellomycetes</taxon>
        <taxon>Mortierellales</taxon>
        <taxon>Mortierellaceae</taxon>
        <taxon>Mortierella</taxon>
    </lineage>
</organism>
<accession>A0A9P6K1C0</accession>
<dbReference type="Proteomes" id="UP000723463">
    <property type="component" value="Unassembled WGS sequence"/>
</dbReference>